<dbReference type="AlphaFoldDB" id="A0A6D2L9P9"/>
<dbReference type="InterPro" id="IPR006566">
    <property type="entry name" value="FBD"/>
</dbReference>
<accession>A0A6D2L9P9</accession>
<gene>
    <name evidence="2" type="ORF">MERR_LOCUS49790</name>
</gene>
<evidence type="ECO:0000313" key="2">
    <source>
        <dbReference type="EMBL" id="CAA7062554.1"/>
    </source>
</evidence>
<evidence type="ECO:0000259" key="1">
    <source>
        <dbReference type="SMART" id="SM00579"/>
    </source>
</evidence>
<organism evidence="2 3">
    <name type="scientific">Microthlaspi erraticum</name>
    <dbReference type="NCBI Taxonomy" id="1685480"/>
    <lineage>
        <taxon>Eukaryota</taxon>
        <taxon>Viridiplantae</taxon>
        <taxon>Streptophyta</taxon>
        <taxon>Embryophyta</taxon>
        <taxon>Tracheophyta</taxon>
        <taxon>Spermatophyta</taxon>
        <taxon>Magnoliopsida</taxon>
        <taxon>eudicotyledons</taxon>
        <taxon>Gunneridae</taxon>
        <taxon>Pentapetalae</taxon>
        <taxon>rosids</taxon>
        <taxon>malvids</taxon>
        <taxon>Brassicales</taxon>
        <taxon>Brassicaceae</taxon>
        <taxon>Coluteocarpeae</taxon>
        <taxon>Microthlaspi</taxon>
    </lineage>
</organism>
<dbReference type="InterPro" id="IPR055411">
    <property type="entry name" value="LRR_FXL15/At3g58940/PEG3-like"/>
</dbReference>
<dbReference type="SMART" id="SM00579">
    <property type="entry name" value="FBD"/>
    <property type="match status" value="1"/>
</dbReference>
<dbReference type="Pfam" id="PF24758">
    <property type="entry name" value="LRR_At5g56370"/>
    <property type="match status" value="1"/>
</dbReference>
<name>A0A6D2L9P9_9BRAS</name>
<sequence length="364" mass="40717">MATMVLSKRWQFLWMFVPRLAYDDSYQNVDYGRFSRFVDRSLFLHEALVIETLRFKLGKTCGGEDIRVWIRAADKLSVRELILEIDFSSSESPPKLPGSLYTGCRALVNLSLDNVVLADVASSVSFPSLKTLSLVAVEYSGGDEFVNRLLSSCPVLEDLDVDQCPYDNVDIFTVRVPCLKSGGFCIIESDMPKLVTASFDVFYSHFGNFLGSVTSVKRLDLCLSTSESAYPVGSVFHSLVHLKICTCETEWLSLLMCMLRDSPVLQSLKLEQYHGTTAGNSRPCWKEPSSVPECLLSSLKTLEWVKYEGGEEEKEVAAFILRNGRCLEKVSISSSSADPCEKLEMIKKLSFLSRSSSSCHLIFD</sequence>
<keyword evidence="3" id="KW-1185">Reference proteome</keyword>
<dbReference type="OrthoDB" id="1107256at2759"/>
<proteinExistence type="predicted"/>
<evidence type="ECO:0000313" key="3">
    <source>
        <dbReference type="Proteomes" id="UP000467841"/>
    </source>
</evidence>
<dbReference type="Pfam" id="PF08387">
    <property type="entry name" value="FBD"/>
    <property type="match status" value="1"/>
</dbReference>
<dbReference type="PANTHER" id="PTHR31900:SF34">
    <property type="entry name" value="EMB|CAB62440.1-RELATED"/>
    <property type="match status" value="1"/>
</dbReference>
<dbReference type="Proteomes" id="UP000467841">
    <property type="component" value="Unassembled WGS sequence"/>
</dbReference>
<reference evidence="2" key="1">
    <citation type="submission" date="2020-01" db="EMBL/GenBank/DDBJ databases">
        <authorList>
            <person name="Mishra B."/>
        </authorList>
    </citation>
    <scope>NUCLEOTIDE SEQUENCE [LARGE SCALE GENOMIC DNA]</scope>
</reference>
<dbReference type="PANTHER" id="PTHR31900">
    <property type="entry name" value="F-BOX/RNI SUPERFAMILY PROTEIN-RELATED"/>
    <property type="match status" value="1"/>
</dbReference>
<protein>
    <recommendedName>
        <fullName evidence="1">FBD domain-containing protein</fullName>
    </recommendedName>
</protein>
<dbReference type="Gene3D" id="3.80.10.10">
    <property type="entry name" value="Ribonuclease Inhibitor"/>
    <property type="match status" value="1"/>
</dbReference>
<dbReference type="SUPFAM" id="SSF52047">
    <property type="entry name" value="RNI-like"/>
    <property type="match status" value="1"/>
</dbReference>
<dbReference type="InterPro" id="IPR032675">
    <property type="entry name" value="LRR_dom_sf"/>
</dbReference>
<dbReference type="InterPro" id="IPR050232">
    <property type="entry name" value="FBL13/AtMIF1-like"/>
</dbReference>
<dbReference type="EMBL" id="CACVBM020001940">
    <property type="protein sequence ID" value="CAA7062554.1"/>
    <property type="molecule type" value="Genomic_DNA"/>
</dbReference>
<comment type="caution">
    <text evidence="2">The sequence shown here is derived from an EMBL/GenBank/DDBJ whole genome shotgun (WGS) entry which is preliminary data.</text>
</comment>
<feature type="domain" description="FBD" evidence="1">
    <location>
        <begin position="293"/>
        <end position="364"/>
    </location>
</feature>